<comment type="caution">
    <text evidence="3">The sequence shown here is derived from an EMBL/GenBank/DDBJ whole genome shotgun (WGS) entry which is preliminary data.</text>
</comment>
<protein>
    <submittedName>
        <fullName evidence="3">Glycosyltransferase family 9 protein</fullName>
    </submittedName>
</protein>
<reference evidence="3" key="1">
    <citation type="journal article" date="2020" name="mSystems">
        <title>Genome- and Community-Level Interaction Insights into Carbon Utilization and Element Cycling Functions of Hydrothermarchaeota in Hydrothermal Sediment.</title>
        <authorList>
            <person name="Zhou Z."/>
            <person name="Liu Y."/>
            <person name="Xu W."/>
            <person name="Pan J."/>
            <person name="Luo Z.H."/>
            <person name="Li M."/>
        </authorList>
    </citation>
    <scope>NUCLEOTIDE SEQUENCE [LARGE SCALE GENOMIC DNA]</scope>
    <source>
        <strain evidence="3">SpSt-548</strain>
    </source>
</reference>
<dbReference type="CDD" id="cd03789">
    <property type="entry name" value="GT9_LPS_heptosyltransferase"/>
    <property type="match status" value="1"/>
</dbReference>
<dbReference type="InterPro" id="IPR002201">
    <property type="entry name" value="Glyco_trans_9"/>
</dbReference>
<dbReference type="SUPFAM" id="SSF53756">
    <property type="entry name" value="UDP-Glycosyltransferase/glycogen phosphorylase"/>
    <property type="match status" value="1"/>
</dbReference>
<name>A0A7V4LDH4_9BACT</name>
<dbReference type="InterPro" id="IPR051199">
    <property type="entry name" value="LPS_LOS_Heptosyltrfase"/>
</dbReference>
<keyword evidence="2 3" id="KW-0808">Transferase</keyword>
<dbReference type="GO" id="GO:0005829">
    <property type="term" value="C:cytosol"/>
    <property type="evidence" value="ECO:0007669"/>
    <property type="project" value="TreeGrafter"/>
</dbReference>
<evidence type="ECO:0000256" key="2">
    <source>
        <dbReference type="ARBA" id="ARBA00022679"/>
    </source>
</evidence>
<dbReference type="PANTHER" id="PTHR30160">
    <property type="entry name" value="TETRAACYLDISACCHARIDE 4'-KINASE-RELATED"/>
    <property type="match status" value="1"/>
</dbReference>
<dbReference type="EMBL" id="DSXI01000473">
    <property type="protein sequence ID" value="HGS05657.1"/>
    <property type="molecule type" value="Genomic_DNA"/>
</dbReference>
<dbReference type="GO" id="GO:0009244">
    <property type="term" value="P:lipopolysaccharide core region biosynthetic process"/>
    <property type="evidence" value="ECO:0007669"/>
    <property type="project" value="TreeGrafter"/>
</dbReference>
<accession>A0A7V4LDH4</accession>
<evidence type="ECO:0000313" key="3">
    <source>
        <dbReference type="EMBL" id="HGS05657.1"/>
    </source>
</evidence>
<evidence type="ECO:0000256" key="1">
    <source>
        <dbReference type="ARBA" id="ARBA00022676"/>
    </source>
</evidence>
<dbReference type="GO" id="GO:0008713">
    <property type="term" value="F:ADP-heptose-lipopolysaccharide heptosyltransferase activity"/>
    <property type="evidence" value="ECO:0007669"/>
    <property type="project" value="TreeGrafter"/>
</dbReference>
<dbReference type="PANTHER" id="PTHR30160:SF7">
    <property type="entry name" value="ADP-HEPTOSE--LPS HEPTOSYLTRANSFERASE 2"/>
    <property type="match status" value="1"/>
</dbReference>
<sequence length="482" mass="52409">MKILVLQLARLGDLVQTWPLLRQVRRVYPGARLELLADGRLRGLRDAGPPVDEWRDLDLAGLSAMAGRDPLKLYNRLNEIITALRAGSFDLVFNLNFSRLSLLLSHLLQAPVRGNLPGAGGREVFREPWLALTFALAHARRFNRLHLSDVFRHLVFRADAPLPGPPGGRVRPEPLIALQLGTRHPRRTWPLEFFSRLADAVIKKAGAGVWLLGTAAERPLGEALRRDLPLGLRERVVNLQGQTDLRELAARLAQVSLVVSGDTGTLHLAAALGTLTVGVFFGPASCFETGPYGVGHYVLQAEPPCHPCGEAGSPCEAPFCAAMVPPEAVAALVAALVRGEPPGVPALPRGTRLYRSRGDSLGVTYEPLDGTWRFQDVVGAAYRRAGVRLLDRELPVALPGAASLPLRDKEHLGRLLSALNNGSSPEGLPPEVAPALLPLQAFRRILERQEHLGWPGDGGSCWRQVMMALREGLAREEGLMAR</sequence>
<dbReference type="Gene3D" id="3.40.50.2000">
    <property type="entry name" value="Glycogen Phosphorylase B"/>
    <property type="match status" value="2"/>
</dbReference>
<dbReference type="AlphaFoldDB" id="A0A7V4LDH4"/>
<proteinExistence type="predicted"/>
<dbReference type="Pfam" id="PF01075">
    <property type="entry name" value="Glyco_transf_9"/>
    <property type="match status" value="1"/>
</dbReference>
<organism evidence="3">
    <name type="scientific">Desulfobacca acetoxidans</name>
    <dbReference type="NCBI Taxonomy" id="60893"/>
    <lineage>
        <taxon>Bacteria</taxon>
        <taxon>Pseudomonadati</taxon>
        <taxon>Thermodesulfobacteriota</taxon>
        <taxon>Desulfobaccia</taxon>
        <taxon>Desulfobaccales</taxon>
        <taxon>Desulfobaccaceae</taxon>
        <taxon>Desulfobacca</taxon>
    </lineage>
</organism>
<keyword evidence="1" id="KW-0328">Glycosyltransferase</keyword>
<gene>
    <name evidence="3" type="ORF">ENT08_07985</name>
</gene>